<name>A0A7S3RY38_EMIHU</name>
<dbReference type="InterPro" id="IPR050546">
    <property type="entry name" value="Glycosyl_Hydrlase_16"/>
</dbReference>
<dbReference type="SUPFAM" id="SSF49899">
    <property type="entry name" value="Concanavalin A-like lectins/glucanases"/>
    <property type="match status" value="1"/>
</dbReference>
<dbReference type="AlphaFoldDB" id="A0A7S3RY38"/>
<gene>
    <name evidence="1" type="ORF">EHUX00137_LOCUS10262</name>
</gene>
<dbReference type="PANTHER" id="PTHR10963">
    <property type="entry name" value="GLYCOSYL HYDROLASE-RELATED"/>
    <property type="match status" value="1"/>
</dbReference>
<protein>
    <recommendedName>
        <fullName evidence="2">GH16 domain-containing protein</fullName>
    </recommendedName>
</protein>
<dbReference type="Gene3D" id="2.60.120.200">
    <property type="match status" value="1"/>
</dbReference>
<proteinExistence type="predicted"/>
<dbReference type="Pfam" id="PF26113">
    <property type="entry name" value="GH16_XgeA"/>
    <property type="match status" value="1"/>
</dbReference>
<dbReference type="GO" id="GO:0009251">
    <property type="term" value="P:glucan catabolic process"/>
    <property type="evidence" value="ECO:0007669"/>
    <property type="project" value="TreeGrafter"/>
</dbReference>
<reference evidence="1" key="1">
    <citation type="submission" date="2021-01" db="EMBL/GenBank/DDBJ databases">
        <authorList>
            <person name="Corre E."/>
            <person name="Pelletier E."/>
            <person name="Niang G."/>
            <person name="Scheremetjew M."/>
            <person name="Finn R."/>
            <person name="Kale V."/>
            <person name="Holt S."/>
            <person name="Cochrane G."/>
            <person name="Meng A."/>
            <person name="Brown T."/>
            <person name="Cohen L."/>
        </authorList>
    </citation>
    <scope>NUCLEOTIDE SEQUENCE</scope>
    <source>
        <strain evidence="1">379</strain>
    </source>
</reference>
<evidence type="ECO:0000313" key="1">
    <source>
        <dbReference type="EMBL" id="CAE0538358.1"/>
    </source>
</evidence>
<dbReference type="EMBL" id="HBIR01013948">
    <property type="protein sequence ID" value="CAE0538358.1"/>
    <property type="molecule type" value="Transcribed_RNA"/>
</dbReference>
<accession>A0A7S3RY38</accession>
<dbReference type="PANTHER" id="PTHR10963:SF24">
    <property type="entry name" value="GLYCOSIDASE C21B10.07-RELATED"/>
    <property type="match status" value="1"/>
</dbReference>
<evidence type="ECO:0008006" key="2">
    <source>
        <dbReference type="Google" id="ProtNLM"/>
    </source>
</evidence>
<sequence>MPPGACLTTRGMQTEKLLTAEKATPRPRWPMRCIAAAALIGVGGTLLAGTGSLPPIHPRPTGNCPGSAAAYELSHDFFGGGGSFFDEAQWQYFTLPDPTGGPTSYLSHADALESGLLEEGDGWAVLRGGTRDASDASNPLRRSVRIHSRDAWDGREQGFLLEVGYTHVPHGCGVWPALWMYCDGSDLADAADGRCGPWPQNGEIDLLEFANEFFSKTSLHFGADAQCRLNATAVQECGPFLDKNGMGFDCATEYFPAATDSLFPHPWAGPRYGCAPNRYDAWPTPKEINAAPGTFVFEWSSSSMKVWNFPRSAVPADLAAGSPEPSTWDVGRMWSYYPLQGCPTAREQLRPLNLVINIAYCGDWAGGDWERQFDDGWVGRGFLFNWMQQLLGESCASKWGDFGGERSGGVGKLTQSGARQACNAFINARESDAGVAEEAYFNFTRLRVYTARGAARR</sequence>
<organism evidence="1">
    <name type="scientific">Emiliania huxleyi</name>
    <name type="common">Coccolithophore</name>
    <name type="synonym">Pontosphaera huxleyi</name>
    <dbReference type="NCBI Taxonomy" id="2903"/>
    <lineage>
        <taxon>Eukaryota</taxon>
        <taxon>Haptista</taxon>
        <taxon>Haptophyta</taxon>
        <taxon>Prymnesiophyceae</taxon>
        <taxon>Isochrysidales</taxon>
        <taxon>Noelaerhabdaceae</taxon>
        <taxon>Emiliania</taxon>
    </lineage>
</organism>
<dbReference type="InterPro" id="IPR013320">
    <property type="entry name" value="ConA-like_dom_sf"/>
</dbReference>